<proteinExistence type="inferred from homology"/>
<dbReference type="PANTHER" id="PTHR43161">
    <property type="entry name" value="SORBITOL DEHYDROGENASE"/>
    <property type="match status" value="1"/>
</dbReference>
<name>A0A167XTZ8_9HYPO</name>
<dbReference type="AlphaFoldDB" id="A0A167XTZ8"/>
<dbReference type="InterPro" id="IPR020843">
    <property type="entry name" value="ER"/>
</dbReference>
<evidence type="ECO:0000313" key="11">
    <source>
        <dbReference type="Proteomes" id="UP000076874"/>
    </source>
</evidence>
<comment type="pathway">
    <text evidence="2">Carbohydrate degradation.</text>
</comment>
<evidence type="ECO:0000313" key="10">
    <source>
        <dbReference type="EMBL" id="OAA65399.1"/>
    </source>
</evidence>
<dbReference type="SUPFAM" id="SSF50129">
    <property type="entry name" value="GroES-like"/>
    <property type="match status" value="1"/>
</dbReference>
<organism evidence="10 11">
    <name type="scientific">Niveomyces insectorum RCEF 264</name>
    <dbReference type="NCBI Taxonomy" id="1081102"/>
    <lineage>
        <taxon>Eukaryota</taxon>
        <taxon>Fungi</taxon>
        <taxon>Dikarya</taxon>
        <taxon>Ascomycota</taxon>
        <taxon>Pezizomycotina</taxon>
        <taxon>Sordariomycetes</taxon>
        <taxon>Hypocreomycetidae</taxon>
        <taxon>Hypocreales</taxon>
        <taxon>Cordycipitaceae</taxon>
        <taxon>Niveomyces</taxon>
    </lineage>
</organism>
<dbReference type="Pfam" id="PF08240">
    <property type="entry name" value="ADH_N"/>
    <property type="match status" value="1"/>
</dbReference>
<evidence type="ECO:0000256" key="5">
    <source>
        <dbReference type="ARBA" id="ARBA00022723"/>
    </source>
</evidence>
<comment type="pathway">
    <text evidence="3">Secondary metabolite biosynthesis.</text>
</comment>
<keyword evidence="5" id="KW-0479">Metal-binding</keyword>
<dbReference type="InterPro" id="IPR045306">
    <property type="entry name" value="SDH-like"/>
</dbReference>
<evidence type="ECO:0000259" key="9">
    <source>
        <dbReference type="SMART" id="SM00829"/>
    </source>
</evidence>
<dbReference type="CDD" id="cd05285">
    <property type="entry name" value="sorbitol_DH"/>
    <property type="match status" value="1"/>
</dbReference>
<keyword evidence="6" id="KW-0862">Zinc</keyword>
<evidence type="ECO:0000256" key="6">
    <source>
        <dbReference type="ARBA" id="ARBA00022833"/>
    </source>
</evidence>
<keyword evidence="8" id="KW-0520">NAD</keyword>
<comment type="cofactor">
    <cofactor evidence="1">
        <name>Zn(2+)</name>
        <dbReference type="ChEBI" id="CHEBI:29105"/>
    </cofactor>
</comment>
<comment type="similarity">
    <text evidence="4">Belongs to the zinc-containing alcohol dehydrogenase family.</text>
</comment>
<dbReference type="InterPro" id="IPR002328">
    <property type="entry name" value="ADH_Zn_CS"/>
</dbReference>
<evidence type="ECO:0000256" key="8">
    <source>
        <dbReference type="ARBA" id="ARBA00023027"/>
    </source>
</evidence>
<feature type="domain" description="Enoyl reductase (ER)" evidence="9">
    <location>
        <begin position="38"/>
        <end position="351"/>
    </location>
</feature>
<evidence type="ECO:0000256" key="3">
    <source>
        <dbReference type="ARBA" id="ARBA00005179"/>
    </source>
</evidence>
<reference evidence="10 11" key="1">
    <citation type="journal article" date="2016" name="Genome Biol. Evol.">
        <title>Divergent and convergent evolution of fungal pathogenicity.</title>
        <authorList>
            <person name="Shang Y."/>
            <person name="Xiao G."/>
            <person name="Zheng P."/>
            <person name="Cen K."/>
            <person name="Zhan S."/>
            <person name="Wang C."/>
        </authorList>
    </citation>
    <scope>NUCLEOTIDE SEQUENCE [LARGE SCALE GENOMIC DNA]</scope>
    <source>
        <strain evidence="10 11">RCEF 264</strain>
    </source>
</reference>
<keyword evidence="11" id="KW-1185">Reference proteome</keyword>
<comment type="caution">
    <text evidence="10">The sequence shown here is derived from an EMBL/GenBank/DDBJ whole genome shotgun (WGS) entry which is preliminary data.</text>
</comment>
<sequence>MTTSAVETAHTRTRAETPSSVTLSTPTLQESKAQVLYGPKELRLIARTIAPPAEDEVQVAIRSTTLCGSDVHYYMHHANGDIKIREPLSPGHESAGEIVAVGKHVTSFRVGDRVALEVGVPCSLPSCEACNDGEYNLCEEMRFRSSAASFPHFQGTLQERVNHPARWCHHLPDDIGCDAGALLEPLSVAVHAHRKAGLKAGASVLVMGAGAMGLMCATAARAAGCADVTMMDIATNRLQFALDNGFADAICVSQGPARGTVLSTEEKLAVAQKNASLAVEAKAKAGCRKGPFHATFECSGVESCVQTAIYVRIFSPLEKMPPRLPALASMGMLTFSWGQSKATRPGGKVLLIGMGTPVESLPISVATRGEIGLLGVWRYANTYPRAIEIMQAAGKLGGNVPDLQKLLTHRFGLGAATAAFQTAARTSDDDGNLVIKVVVNN</sequence>
<dbReference type="EMBL" id="AZHD01000003">
    <property type="protein sequence ID" value="OAA65399.1"/>
    <property type="molecule type" value="Genomic_DNA"/>
</dbReference>
<evidence type="ECO:0000256" key="1">
    <source>
        <dbReference type="ARBA" id="ARBA00001947"/>
    </source>
</evidence>
<protein>
    <submittedName>
        <fullName evidence="10">Alcohol dehydrogenase superfamily, zinc-type</fullName>
    </submittedName>
</protein>
<evidence type="ECO:0000256" key="2">
    <source>
        <dbReference type="ARBA" id="ARBA00004921"/>
    </source>
</evidence>
<dbReference type="PROSITE" id="PS00059">
    <property type="entry name" value="ADH_ZINC"/>
    <property type="match status" value="1"/>
</dbReference>
<dbReference type="InterPro" id="IPR013154">
    <property type="entry name" value="ADH-like_N"/>
</dbReference>
<dbReference type="GO" id="GO:0008270">
    <property type="term" value="F:zinc ion binding"/>
    <property type="evidence" value="ECO:0007669"/>
    <property type="project" value="InterPro"/>
</dbReference>
<dbReference type="OrthoDB" id="5363962at2759"/>
<accession>A0A167XTZ8</accession>
<dbReference type="Proteomes" id="UP000076874">
    <property type="component" value="Unassembled WGS sequence"/>
</dbReference>
<dbReference type="InterPro" id="IPR011032">
    <property type="entry name" value="GroES-like_sf"/>
</dbReference>
<dbReference type="STRING" id="1081102.A0A167XTZ8"/>
<dbReference type="PANTHER" id="PTHR43161:SF25">
    <property type="entry name" value="ALCOHOL DEHYDROGENASE, PUTATIVE (AFU_ORTHOLOGUE AFUA_1G14390)-RELATED"/>
    <property type="match status" value="1"/>
</dbReference>
<dbReference type="GO" id="GO:0003939">
    <property type="term" value="F:L-iditol 2-dehydrogenase (NAD+) activity"/>
    <property type="evidence" value="ECO:0007669"/>
    <property type="project" value="TreeGrafter"/>
</dbReference>
<dbReference type="InterPro" id="IPR036291">
    <property type="entry name" value="NAD(P)-bd_dom_sf"/>
</dbReference>
<dbReference type="Gene3D" id="3.40.50.720">
    <property type="entry name" value="NAD(P)-binding Rossmann-like Domain"/>
    <property type="match status" value="2"/>
</dbReference>
<dbReference type="SUPFAM" id="SSF51735">
    <property type="entry name" value="NAD(P)-binding Rossmann-fold domains"/>
    <property type="match status" value="1"/>
</dbReference>
<dbReference type="GO" id="GO:0006062">
    <property type="term" value="P:sorbitol catabolic process"/>
    <property type="evidence" value="ECO:0007669"/>
    <property type="project" value="TreeGrafter"/>
</dbReference>
<keyword evidence="7" id="KW-0560">Oxidoreductase</keyword>
<evidence type="ECO:0000256" key="4">
    <source>
        <dbReference type="ARBA" id="ARBA00008072"/>
    </source>
</evidence>
<gene>
    <name evidence="10" type="ORF">SPI_02186</name>
</gene>
<evidence type="ECO:0000256" key="7">
    <source>
        <dbReference type="ARBA" id="ARBA00023002"/>
    </source>
</evidence>
<dbReference type="Gene3D" id="3.90.180.10">
    <property type="entry name" value="Medium-chain alcohol dehydrogenases, catalytic domain"/>
    <property type="match status" value="2"/>
</dbReference>
<dbReference type="SMART" id="SM00829">
    <property type="entry name" value="PKS_ER"/>
    <property type="match status" value="1"/>
</dbReference>